<dbReference type="AlphaFoldDB" id="A0A016VG49"/>
<dbReference type="EMBL" id="JARK01001347">
    <property type="protein sequence ID" value="EYC25728.1"/>
    <property type="molecule type" value="Genomic_DNA"/>
</dbReference>
<comment type="caution">
    <text evidence="2">The sequence shown here is derived from an EMBL/GenBank/DDBJ whole genome shotgun (WGS) entry which is preliminary data.</text>
</comment>
<sequence>MNGVNSSQVRLSLNPGAILQISEMFVIALILIDYGRLLRNTMKGNRGTVLDNSGLPLYRLNGSEGSDEDDIAEALAVADNKEKYLYIIYLFIYLFATLKNIFSVLHKTALVMTICSLASKRTTNC</sequence>
<evidence type="ECO:0000313" key="2">
    <source>
        <dbReference type="EMBL" id="EYC25728.1"/>
    </source>
</evidence>
<keyword evidence="1" id="KW-0472">Membrane</keyword>
<keyword evidence="1" id="KW-1133">Transmembrane helix</keyword>
<evidence type="ECO:0000256" key="1">
    <source>
        <dbReference type="SAM" id="Phobius"/>
    </source>
</evidence>
<name>A0A016VG49_9BILA</name>
<accession>A0A016VG49</accession>
<feature type="transmembrane region" description="Helical" evidence="1">
    <location>
        <begin position="84"/>
        <end position="102"/>
    </location>
</feature>
<dbReference type="Proteomes" id="UP000024635">
    <property type="component" value="Unassembled WGS sequence"/>
</dbReference>
<organism evidence="2 3">
    <name type="scientific">Ancylostoma ceylanicum</name>
    <dbReference type="NCBI Taxonomy" id="53326"/>
    <lineage>
        <taxon>Eukaryota</taxon>
        <taxon>Metazoa</taxon>
        <taxon>Ecdysozoa</taxon>
        <taxon>Nematoda</taxon>
        <taxon>Chromadorea</taxon>
        <taxon>Rhabditida</taxon>
        <taxon>Rhabditina</taxon>
        <taxon>Rhabditomorpha</taxon>
        <taxon>Strongyloidea</taxon>
        <taxon>Ancylostomatidae</taxon>
        <taxon>Ancylostomatinae</taxon>
        <taxon>Ancylostoma</taxon>
    </lineage>
</organism>
<proteinExistence type="predicted"/>
<gene>
    <name evidence="2" type="primary">Acey_s0011.g1357</name>
    <name evidence="2" type="ORF">Y032_0011g1357</name>
</gene>
<feature type="transmembrane region" description="Helical" evidence="1">
    <location>
        <begin position="12"/>
        <end position="32"/>
    </location>
</feature>
<protein>
    <submittedName>
        <fullName evidence="2">Uncharacterized protein</fullName>
    </submittedName>
</protein>
<keyword evidence="3" id="KW-1185">Reference proteome</keyword>
<reference evidence="3" key="1">
    <citation type="journal article" date="2015" name="Nat. Genet.">
        <title>The genome and transcriptome of the zoonotic hookworm Ancylostoma ceylanicum identify infection-specific gene families.</title>
        <authorList>
            <person name="Schwarz E.M."/>
            <person name="Hu Y."/>
            <person name="Antoshechkin I."/>
            <person name="Miller M.M."/>
            <person name="Sternberg P.W."/>
            <person name="Aroian R.V."/>
        </authorList>
    </citation>
    <scope>NUCLEOTIDE SEQUENCE</scope>
    <source>
        <strain evidence="3">HY135</strain>
    </source>
</reference>
<keyword evidence="1" id="KW-0812">Transmembrane</keyword>
<evidence type="ECO:0000313" key="3">
    <source>
        <dbReference type="Proteomes" id="UP000024635"/>
    </source>
</evidence>